<organism evidence="1">
    <name type="scientific">Anguilla anguilla</name>
    <name type="common">European freshwater eel</name>
    <name type="synonym">Muraena anguilla</name>
    <dbReference type="NCBI Taxonomy" id="7936"/>
    <lineage>
        <taxon>Eukaryota</taxon>
        <taxon>Metazoa</taxon>
        <taxon>Chordata</taxon>
        <taxon>Craniata</taxon>
        <taxon>Vertebrata</taxon>
        <taxon>Euteleostomi</taxon>
        <taxon>Actinopterygii</taxon>
        <taxon>Neopterygii</taxon>
        <taxon>Teleostei</taxon>
        <taxon>Anguilliformes</taxon>
        <taxon>Anguillidae</taxon>
        <taxon>Anguilla</taxon>
    </lineage>
</organism>
<name>A0A0E9RZ16_ANGAN</name>
<sequence>MCLPSSSTSPLPSLAFIPSDSISVIGHFTRSRKDSCLYGIHIGIGITFL</sequence>
<accession>A0A0E9RZ16</accession>
<protein>
    <submittedName>
        <fullName evidence="1">Uncharacterized protein</fullName>
    </submittedName>
</protein>
<dbReference type="AlphaFoldDB" id="A0A0E9RZ16"/>
<dbReference type="EMBL" id="GBXM01074108">
    <property type="protein sequence ID" value="JAH34469.1"/>
    <property type="molecule type" value="Transcribed_RNA"/>
</dbReference>
<proteinExistence type="predicted"/>
<evidence type="ECO:0000313" key="1">
    <source>
        <dbReference type="EMBL" id="JAH34469.1"/>
    </source>
</evidence>
<reference evidence="1" key="2">
    <citation type="journal article" date="2015" name="Fish Shellfish Immunol.">
        <title>Early steps in the European eel (Anguilla anguilla)-Vibrio vulnificus interaction in the gills: Role of the RtxA13 toxin.</title>
        <authorList>
            <person name="Callol A."/>
            <person name="Pajuelo D."/>
            <person name="Ebbesson L."/>
            <person name="Teles M."/>
            <person name="MacKenzie S."/>
            <person name="Amaro C."/>
        </authorList>
    </citation>
    <scope>NUCLEOTIDE SEQUENCE</scope>
</reference>
<reference evidence="1" key="1">
    <citation type="submission" date="2014-11" db="EMBL/GenBank/DDBJ databases">
        <authorList>
            <person name="Amaro Gonzalez C."/>
        </authorList>
    </citation>
    <scope>NUCLEOTIDE SEQUENCE</scope>
</reference>